<evidence type="ECO:0000256" key="2">
    <source>
        <dbReference type="ARBA" id="ARBA00022555"/>
    </source>
</evidence>
<dbReference type="GO" id="GO:0004045">
    <property type="term" value="F:peptidyl-tRNA hydrolase activity"/>
    <property type="evidence" value="ECO:0007669"/>
    <property type="project" value="UniProtKB-UniRule"/>
</dbReference>
<name>A0AAU8PK79_CORPS</name>
<evidence type="ECO:0000313" key="10">
    <source>
        <dbReference type="EMBL" id="AFK16343.1"/>
    </source>
</evidence>
<dbReference type="AlphaFoldDB" id="A0AAU8PK79"/>
<dbReference type="NCBIfam" id="TIGR00447">
    <property type="entry name" value="pth"/>
    <property type="match status" value="1"/>
</dbReference>
<dbReference type="EC" id="3.1.1.29" evidence="1 7"/>
<keyword evidence="4 7" id="KW-0694">RNA-binding</keyword>
<dbReference type="GO" id="GO:0072344">
    <property type="term" value="P:rescue of stalled ribosome"/>
    <property type="evidence" value="ECO:0007669"/>
    <property type="project" value="UniProtKB-UniRule"/>
</dbReference>
<dbReference type="PROSITE" id="PS01195">
    <property type="entry name" value="PEPT_TRNA_HYDROL_1"/>
    <property type="match status" value="1"/>
</dbReference>
<comment type="function">
    <text evidence="7">Catalyzes the release of premature peptidyl moieties from peptidyl-tRNA molecules trapped in stalled 50S ribosomal subunits, and thus maintains levels of free tRNAs and 50S ribosomes.</text>
</comment>
<feature type="binding site" evidence="7">
    <location>
        <position position="144"/>
    </location>
    <ligand>
        <name>tRNA</name>
        <dbReference type="ChEBI" id="CHEBI:17843"/>
    </ligand>
</feature>
<reference evidence="10 11" key="1">
    <citation type="journal article" date="2013" name="J. Biotechnol.">
        <title>Genome sequence of Corynebacterium pseudotuberculosis biovar equi strain 258 and prediction of antigenic targets to improve biotechnological vaccine production.</title>
        <authorList>
            <person name="Soares S.C."/>
            <person name="Trost E."/>
            <person name="Ramos R.T."/>
            <person name="Carneiro A.R."/>
            <person name="Santos A.R."/>
            <person name="Pinto A.C."/>
            <person name="Barbosa E."/>
            <person name="Aburjaile F."/>
            <person name="Ali A."/>
            <person name="Diniz C.A."/>
            <person name="Hassan S.S."/>
            <person name="Fiaux K."/>
            <person name="Guimaraes L.C."/>
            <person name="Bakhtiar S.M."/>
            <person name="Pereira U."/>
            <person name="Almeida S.S."/>
            <person name="Abreu V.A."/>
            <person name="Rocha F.S."/>
            <person name="Dorella F.A."/>
            <person name="Miyoshi A."/>
            <person name="Silva A."/>
            <person name="Azevedo V."/>
            <person name="Tauch A."/>
        </authorList>
    </citation>
    <scope>NUCLEOTIDE SEQUENCE [LARGE SCALE GENOMIC DNA]</scope>
    <source>
        <strain evidence="10 11">258</strain>
    </source>
</reference>
<sequence length="217" mass="24092">MTFREFFQRIFASKRSTVQPYADANAATDRPTPEWIVIGLGNPDNKYARNRHNVGYMAVDALLGDVPLIQRRGLPVREARLRINQHEVAVLRSTTYMNDSGEAIAPIAEEYGIAADHIIILHDELDLPHGTVRIKKGGNENGHNGLKSSSALLNTRDYLRIRMGISRPPQGMSVPDYVLGDIEHDEALDSMISRSTEAVRLIVTEGIARAQNTIHSA</sequence>
<comment type="subunit">
    <text evidence="7">Monomer.</text>
</comment>
<proteinExistence type="inferred from homology"/>
<dbReference type="GO" id="GO:0006515">
    <property type="term" value="P:protein quality control for misfolded or incompletely synthesized proteins"/>
    <property type="evidence" value="ECO:0007669"/>
    <property type="project" value="UniProtKB-UniRule"/>
</dbReference>
<evidence type="ECO:0000256" key="3">
    <source>
        <dbReference type="ARBA" id="ARBA00022801"/>
    </source>
</evidence>
<evidence type="ECO:0000256" key="6">
    <source>
        <dbReference type="ARBA" id="ARBA00050038"/>
    </source>
</evidence>
<dbReference type="Gene3D" id="3.40.50.1470">
    <property type="entry name" value="Peptidyl-tRNA hydrolase"/>
    <property type="match status" value="1"/>
</dbReference>
<dbReference type="Proteomes" id="UP000006465">
    <property type="component" value="Chromosome"/>
</dbReference>
<accession>A0AAU8PK79</accession>
<dbReference type="PANTHER" id="PTHR17224">
    <property type="entry name" value="PEPTIDYL-TRNA HYDROLASE"/>
    <property type="match status" value="1"/>
</dbReference>
<evidence type="ECO:0000313" key="11">
    <source>
        <dbReference type="Proteomes" id="UP000006465"/>
    </source>
</evidence>
<evidence type="ECO:0000256" key="8">
    <source>
        <dbReference type="RuleBase" id="RU000673"/>
    </source>
</evidence>
<dbReference type="CDD" id="cd00462">
    <property type="entry name" value="PTH"/>
    <property type="match status" value="1"/>
</dbReference>
<dbReference type="GO" id="GO:0005737">
    <property type="term" value="C:cytoplasm"/>
    <property type="evidence" value="ECO:0007669"/>
    <property type="project" value="UniProtKB-SubCell"/>
</dbReference>
<evidence type="ECO:0000256" key="4">
    <source>
        <dbReference type="ARBA" id="ARBA00022884"/>
    </source>
</evidence>
<dbReference type="PANTHER" id="PTHR17224:SF1">
    <property type="entry name" value="PEPTIDYL-TRNA HYDROLASE"/>
    <property type="match status" value="1"/>
</dbReference>
<dbReference type="InterPro" id="IPR036416">
    <property type="entry name" value="Pept_tRNA_hydro_sf"/>
</dbReference>
<organism evidence="10 11">
    <name type="scientific">Corynebacterium pseudotuberculosis 258</name>
    <dbReference type="NCBI Taxonomy" id="1168865"/>
    <lineage>
        <taxon>Bacteria</taxon>
        <taxon>Bacillati</taxon>
        <taxon>Actinomycetota</taxon>
        <taxon>Actinomycetes</taxon>
        <taxon>Mycobacteriales</taxon>
        <taxon>Corynebacteriaceae</taxon>
        <taxon>Corynebacterium</taxon>
    </lineage>
</organism>
<evidence type="ECO:0000256" key="7">
    <source>
        <dbReference type="HAMAP-Rule" id="MF_00083"/>
    </source>
</evidence>
<evidence type="ECO:0000256" key="1">
    <source>
        <dbReference type="ARBA" id="ARBA00013260"/>
    </source>
</evidence>
<keyword evidence="2 7" id="KW-0820">tRNA-binding</keyword>
<gene>
    <name evidence="7" type="primary">pth</name>
    <name evidence="10" type="ORF">CP258_03655</name>
</gene>
<dbReference type="InterPro" id="IPR001328">
    <property type="entry name" value="Pept_tRNA_hydro"/>
</dbReference>
<feature type="binding site" evidence="7">
    <location>
        <position position="47"/>
    </location>
    <ligand>
        <name>tRNA</name>
        <dbReference type="ChEBI" id="CHEBI:17843"/>
    </ligand>
</feature>
<protein>
    <recommendedName>
        <fullName evidence="6 7">Peptidyl-tRNA hydrolase</fullName>
        <shortName evidence="7">Pth</shortName>
        <ecNumber evidence="1 7">3.1.1.29</ecNumber>
    </recommendedName>
</protein>
<comment type="function">
    <text evidence="7">Hydrolyzes ribosome-free peptidyl-tRNAs (with 1 or more amino acids incorporated), which drop off the ribosome during protein synthesis, or as a result of ribosome stalling.</text>
</comment>
<feature type="site" description="Stabilizes the basic form of H active site to accept a proton" evidence="7">
    <location>
        <position position="123"/>
    </location>
</feature>
<comment type="catalytic activity">
    <reaction evidence="7 8">
        <text>an N-acyl-L-alpha-aminoacyl-tRNA + H2O = an N-acyl-L-amino acid + a tRNA + H(+)</text>
        <dbReference type="Rhea" id="RHEA:54448"/>
        <dbReference type="Rhea" id="RHEA-COMP:10123"/>
        <dbReference type="Rhea" id="RHEA-COMP:13883"/>
        <dbReference type="ChEBI" id="CHEBI:15377"/>
        <dbReference type="ChEBI" id="CHEBI:15378"/>
        <dbReference type="ChEBI" id="CHEBI:59874"/>
        <dbReference type="ChEBI" id="CHEBI:78442"/>
        <dbReference type="ChEBI" id="CHEBI:138191"/>
        <dbReference type="EC" id="3.1.1.29"/>
    </reaction>
</comment>
<dbReference type="Pfam" id="PF01195">
    <property type="entry name" value="Pept_tRNA_hydro"/>
    <property type="match status" value="1"/>
</dbReference>
<dbReference type="InterPro" id="IPR018171">
    <property type="entry name" value="Pept_tRNA_hydro_CS"/>
</dbReference>
<keyword evidence="3 7" id="KW-0378">Hydrolase</keyword>
<keyword evidence="7" id="KW-0963">Cytoplasm</keyword>
<dbReference type="KEGG" id="coe:CP258_03655"/>
<comment type="similarity">
    <text evidence="5 7 9">Belongs to the PTH family.</text>
</comment>
<feature type="site" description="Discriminates between blocked and unblocked aminoacyl-tRNA" evidence="7">
    <location>
        <position position="42"/>
    </location>
</feature>
<dbReference type="EMBL" id="CP003540">
    <property type="protein sequence ID" value="AFK16343.1"/>
    <property type="molecule type" value="Genomic_DNA"/>
</dbReference>
<feature type="binding site" evidence="7">
    <location>
        <position position="96"/>
    </location>
    <ligand>
        <name>tRNA</name>
        <dbReference type="ChEBI" id="CHEBI:17843"/>
    </ligand>
</feature>
<dbReference type="RefSeq" id="WP_014366755.1">
    <property type="nucleotide sequence ID" value="NC_017945.3"/>
</dbReference>
<comment type="subcellular location">
    <subcellularLocation>
        <location evidence="7">Cytoplasm</location>
    </subcellularLocation>
</comment>
<dbReference type="GO" id="GO:0000049">
    <property type="term" value="F:tRNA binding"/>
    <property type="evidence" value="ECO:0007669"/>
    <property type="project" value="UniProtKB-UniRule"/>
</dbReference>
<evidence type="ECO:0000256" key="9">
    <source>
        <dbReference type="RuleBase" id="RU004320"/>
    </source>
</evidence>
<feature type="binding site" evidence="7">
    <location>
        <position position="98"/>
    </location>
    <ligand>
        <name>tRNA</name>
        <dbReference type="ChEBI" id="CHEBI:17843"/>
    </ligand>
</feature>
<dbReference type="HAMAP" id="MF_00083">
    <property type="entry name" value="Pept_tRNA_hydro_bact"/>
    <property type="match status" value="1"/>
</dbReference>
<dbReference type="SUPFAM" id="SSF53178">
    <property type="entry name" value="Peptidyl-tRNA hydrolase-like"/>
    <property type="match status" value="1"/>
</dbReference>
<feature type="active site" description="Proton acceptor" evidence="7">
    <location>
        <position position="52"/>
    </location>
</feature>
<evidence type="ECO:0000256" key="5">
    <source>
        <dbReference type="ARBA" id="ARBA00038063"/>
    </source>
</evidence>